<dbReference type="EMBL" id="SMAS01000001">
    <property type="protein sequence ID" value="TCT38658.1"/>
    <property type="molecule type" value="Genomic_DNA"/>
</dbReference>
<protein>
    <submittedName>
        <fullName evidence="1">Uncharacterized protein</fullName>
    </submittedName>
</protein>
<comment type="caution">
    <text evidence="1">The sequence shown here is derived from an EMBL/GenBank/DDBJ whole genome shotgun (WGS) entry which is preliminary data.</text>
</comment>
<accession>A0A4R3NSV1</accession>
<dbReference type="Proteomes" id="UP000295055">
    <property type="component" value="Unassembled WGS sequence"/>
</dbReference>
<reference evidence="1 2" key="1">
    <citation type="submission" date="2019-03" db="EMBL/GenBank/DDBJ databases">
        <title>Genomic analyses of the natural microbiome of Caenorhabditis elegans.</title>
        <authorList>
            <person name="Samuel B."/>
        </authorList>
    </citation>
    <scope>NUCLEOTIDE SEQUENCE [LARGE SCALE GENOMIC DNA]</scope>
    <source>
        <strain evidence="1 2">JUb102</strain>
    </source>
</reference>
<proteinExistence type="predicted"/>
<dbReference type="AlphaFoldDB" id="A0A4R3NSV1"/>
<evidence type="ECO:0000313" key="2">
    <source>
        <dbReference type="Proteomes" id="UP000295055"/>
    </source>
</evidence>
<gene>
    <name evidence="1" type="ORF">EC835_101680</name>
</gene>
<organism evidence="1 2">
    <name type="scientific">Providencia alcalifaciens</name>
    <dbReference type="NCBI Taxonomy" id="126385"/>
    <lineage>
        <taxon>Bacteria</taxon>
        <taxon>Pseudomonadati</taxon>
        <taxon>Pseudomonadota</taxon>
        <taxon>Gammaproteobacteria</taxon>
        <taxon>Enterobacterales</taxon>
        <taxon>Morganellaceae</taxon>
        <taxon>Providencia</taxon>
    </lineage>
</organism>
<evidence type="ECO:0000313" key="1">
    <source>
        <dbReference type="EMBL" id="TCT38658.1"/>
    </source>
</evidence>
<sequence length="33" mass="3741">MAIVTQNSLTEGIVMIYKTKNPTFAGFYNLYVI</sequence>
<name>A0A4R3NSV1_9GAMM</name>